<dbReference type="Proteomes" id="UP000215771">
    <property type="component" value="Unassembled WGS sequence"/>
</dbReference>
<name>A0A269PAC0_9CORY</name>
<dbReference type="AlphaFoldDB" id="A0A269PAC0"/>
<evidence type="ECO:0000259" key="1">
    <source>
        <dbReference type="Pfam" id="PF01936"/>
    </source>
</evidence>
<dbReference type="EMBL" id="NQMQ01000042">
    <property type="protein sequence ID" value="PAJ67728.1"/>
    <property type="molecule type" value="Genomic_DNA"/>
</dbReference>
<dbReference type="Pfam" id="PF01936">
    <property type="entry name" value="NYN"/>
    <property type="match status" value="1"/>
</dbReference>
<protein>
    <recommendedName>
        <fullName evidence="1">NYN domain-containing protein</fullName>
    </recommendedName>
</protein>
<comment type="caution">
    <text evidence="2">The sequence shown here is derived from an EMBL/GenBank/DDBJ whole genome shotgun (WGS) entry which is preliminary data.</text>
</comment>
<feature type="domain" description="NYN" evidence="1">
    <location>
        <begin position="84"/>
        <end position="149"/>
    </location>
</feature>
<dbReference type="GO" id="GO:0004540">
    <property type="term" value="F:RNA nuclease activity"/>
    <property type="evidence" value="ECO:0007669"/>
    <property type="project" value="InterPro"/>
</dbReference>
<dbReference type="RefSeq" id="WP_095279043.1">
    <property type="nucleotide sequence ID" value="NZ_CP047655.1"/>
</dbReference>
<evidence type="ECO:0000313" key="3">
    <source>
        <dbReference type="Proteomes" id="UP000215771"/>
    </source>
</evidence>
<dbReference type="Gene3D" id="3.40.50.1010">
    <property type="entry name" value="5'-nuclease"/>
    <property type="match status" value="1"/>
</dbReference>
<organism evidence="2 3">
    <name type="scientific">Corynebacterium hadale</name>
    <dbReference type="NCBI Taxonomy" id="2026255"/>
    <lineage>
        <taxon>Bacteria</taxon>
        <taxon>Bacillati</taxon>
        <taxon>Actinomycetota</taxon>
        <taxon>Actinomycetes</taxon>
        <taxon>Mycobacteriales</taxon>
        <taxon>Corynebacteriaceae</taxon>
        <taxon>Corynebacterium</taxon>
    </lineage>
</organism>
<sequence length="184" mass="19995">MNALALAKTPQQHPNPRRLILIDIENFNGGPIQSSAQAKWCKKMLTVWLGLKEGEIVVIASDKGGILDVNAGWKGPRLLAGIGSDGADHRLIDEIMHMNPGQFDEIALVSGDGIFAEPVAHAAELGVPTKVYSHGFQLSTQLRLAAAEVHLAEDGYARVRTDQLTTSEEHTNVIQLHRHVKETA</sequence>
<evidence type="ECO:0000313" key="2">
    <source>
        <dbReference type="EMBL" id="PAJ67728.1"/>
    </source>
</evidence>
<dbReference type="InterPro" id="IPR021139">
    <property type="entry name" value="NYN"/>
</dbReference>
<reference evidence="2 3" key="1">
    <citation type="submission" date="2017-08" db="EMBL/GenBank/DDBJ databases">
        <authorList>
            <person name="de Groot N.N."/>
        </authorList>
    </citation>
    <scope>NUCLEOTIDE SEQUENCE [LARGE SCALE GENOMIC DNA]</scope>
    <source>
        <strain evidence="2 3">NBT06-6</strain>
    </source>
</reference>
<gene>
    <name evidence="2" type="ORF">CIG21_12090</name>
</gene>
<proteinExistence type="predicted"/>
<accession>A0A269PAC0</accession>